<proteinExistence type="inferred from homology"/>
<dbReference type="AlphaFoldDB" id="E0E1W8"/>
<keyword evidence="6 8" id="KW-0472">Membrane</keyword>
<feature type="transmembrane region" description="Helical" evidence="8">
    <location>
        <begin position="180"/>
        <end position="200"/>
    </location>
</feature>
<evidence type="ECO:0000313" key="10">
    <source>
        <dbReference type="EMBL" id="EFM65109.1"/>
    </source>
</evidence>
<organism evidence="10 11">
    <name type="scientific">Peptostreptococcus stomatis DSM 17678</name>
    <dbReference type="NCBI Taxonomy" id="596315"/>
    <lineage>
        <taxon>Bacteria</taxon>
        <taxon>Bacillati</taxon>
        <taxon>Bacillota</taxon>
        <taxon>Clostridia</taxon>
        <taxon>Peptostreptococcales</taxon>
        <taxon>Peptostreptococcaceae</taxon>
        <taxon>Peptostreptococcus</taxon>
    </lineage>
</organism>
<feature type="domain" description="EamA" evidence="9">
    <location>
        <begin position="7"/>
        <end position="143"/>
    </location>
</feature>
<evidence type="ECO:0000259" key="9">
    <source>
        <dbReference type="Pfam" id="PF00892"/>
    </source>
</evidence>
<dbReference type="PANTHER" id="PTHR42920:SF11">
    <property type="entry name" value="INNER MEMBRANE PROTEIN YTFF"/>
    <property type="match status" value="1"/>
</dbReference>
<dbReference type="RefSeq" id="WP_007788642.1">
    <property type="nucleotide sequence ID" value="NZ_ADGQ01000026.1"/>
</dbReference>
<feature type="transmembrane region" description="Helical" evidence="8">
    <location>
        <begin position="150"/>
        <end position="168"/>
    </location>
</feature>
<sequence length="350" mass="39010">MKNKKLLAVLYAILAAAFYAINTPLSKLLLGHVPSTLMASFLYLGAGVGVGMMYTFHWKNERKSERLGKNDILYTIGMITLDIVAPIFLMLGIKLGNASNASLLGNFEIVATTLIALWIFNEKVSKKFWIAIGFITLSSIILSLDSAQGFSFSYGSLLVLLATLCWGLENNCTRSISEKSTYEIVTLKGIGSGTGAFIVALIVGEKFPETKYILFVMLLGFVSYGLSIFTYIRAQKYLGAAKTSAYYAIAPFIGTMLAFLLLGDQLTWKYLIALVIMIVGTVFVVSDTLIQSHTHFHTHVITHTHDGNTHTHTIEHDHRHRHVGDTEKHEHKMIEKYINCDEHRMDHLNL</sequence>
<dbReference type="SUPFAM" id="SSF103481">
    <property type="entry name" value="Multidrug resistance efflux transporter EmrE"/>
    <property type="match status" value="2"/>
</dbReference>
<name>E0E1W8_9FIRM</name>
<dbReference type="PANTHER" id="PTHR42920">
    <property type="entry name" value="OS03G0707200 PROTEIN-RELATED"/>
    <property type="match status" value="1"/>
</dbReference>
<feature type="transmembrane region" description="Helical" evidence="8">
    <location>
        <begin position="244"/>
        <end position="262"/>
    </location>
</feature>
<feature type="domain" description="EamA" evidence="9">
    <location>
        <begin position="154"/>
        <end position="285"/>
    </location>
</feature>
<feature type="transmembrane region" description="Helical" evidence="8">
    <location>
        <begin position="103"/>
        <end position="121"/>
    </location>
</feature>
<evidence type="ECO:0000256" key="5">
    <source>
        <dbReference type="ARBA" id="ARBA00022989"/>
    </source>
</evidence>
<evidence type="ECO:0000256" key="1">
    <source>
        <dbReference type="ARBA" id="ARBA00004651"/>
    </source>
</evidence>
<dbReference type="eggNOG" id="COG0697">
    <property type="taxonomic scope" value="Bacteria"/>
</dbReference>
<dbReference type="GeneID" id="84800201"/>
<evidence type="ECO:0000256" key="6">
    <source>
        <dbReference type="ARBA" id="ARBA00023136"/>
    </source>
</evidence>
<evidence type="ECO:0000256" key="7">
    <source>
        <dbReference type="SAM" id="MobiDB-lite"/>
    </source>
</evidence>
<dbReference type="Gene3D" id="1.10.3730.20">
    <property type="match status" value="1"/>
</dbReference>
<dbReference type="STRING" id="596315.HMPREF0634_1430"/>
<dbReference type="Proteomes" id="UP000003244">
    <property type="component" value="Unassembled WGS sequence"/>
</dbReference>
<evidence type="ECO:0000256" key="4">
    <source>
        <dbReference type="ARBA" id="ARBA00022692"/>
    </source>
</evidence>
<feature type="transmembrane region" description="Helical" evidence="8">
    <location>
        <begin position="72"/>
        <end position="91"/>
    </location>
</feature>
<dbReference type="OrthoDB" id="9794287at2"/>
<evidence type="ECO:0000313" key="11">
    <source>
        <dbReference type="Proteomes" id="UP000003244"/>
    </source>
</evidence>
<comment type="subcellular location">
    <subcellularLocation>
        <location evidence="1">Cell membrane</location>
        <topology evidence="1">Multi-pass membrane protein</topology>
    </subcellularLocation>
</comment>
<comment type="similarity">
    <text evidence="2">Belongs to the EamA transporter family.</text>
</comment>
<evidence type="ECO:0000256" key="3">
    <source>
        <dbReference type="ARBA" id="ARBA00022475"/>
    </source>
</evidence>
<dbReference type="InterPro" id="IPR051258">
    <property type="entry name" value="Diverse_Substrate_Transporter"/>
</dbReference>
<keyword evidence="3" id="KW-1003">Cell membrane</keyword>
<protein>
    <submittedName>
        <fullName evidence="10">Putative membrane protein</fullName>
    </submittedName>
</protein>
<comment type="caution">
    <text evidence="10">The sequence shown here is derived from an EMBL/GenBank/DDBJ whole genome shotgun (WGS) entry which is preliminary data.</text>
</comment>
<feature type="region of interest" description="Disordered" evidence="7">
    <location>
        <begin position="307"/>
        <end position="326"/>
    </location>
</feature>
<gene>
    <name evidence="10" type="ORF">HMPREF0634_1430</name>
</gene>
<dbReference type="GO" id="GO:0005886">
    <property type="term" value="C:plasma membrane"/>
    <property type="evidence" value="ECO:0007669"/>
    <property type="project" value="UniProtKB-SubCell"/>
</dbReference>
<dbReference type="Pfam" id="PF00892">
    <property type="entry name" value="EamA"/>
    <property type="match status" value="2"/>
</dbReference>
<dbReference type="InterPro" id="IPR037185">
    <property type="entry name" value="EmrE-like"/>
</dbReference>
<accession>E0E1W8</accession>
<reference evidence="10 11" key="1">
    <citation type="submission" date="2010-08" db="EMBL/GenBank/DDBJ databases">
        <authorList>
            <person name="Harkins D.M."/>
            <person name="Madupu R."/>
            <person name="Durkin A.S."/>
            <person name="Torralba M."/>
            <person name="Methe B."/>
            <person name="Sutton G.G."/>
            <person name="Nelson K.E."/>
        </authorList>
    </citation>
    <scope>NUCLEOTIDE SEQUENCE [LARGE SCALE GENOMIC DNA]</scope>
    <source>
        <strain evidence="10 11">DSM 17678</strain>
    </source>
</reference>
<dbReference type="EMBL" id="ADGQ01000026">
    <property type="protein sequence ID" value="EFM65109.1"/>
    <property type="molecule type" value="Genomic_DNA"/>
</dbReference>
<keyword evidence="5 8" id="KW-1133">Transmembrane helix</keyword>
<feature type="transmembrane region" description="Helical" evidence="8">
    <location>
        <begin position="212"/>
        <end position="232"/>
    </location>
</feature>
<keyword evidence="11" id="KW-1185">Reference proteome</keyword>
<keyword evidence="4 8" id="KW-0812">Transmembrane</keyword>
<feature type="transmembrane region" description="Helical" evidence="8">
    <location>
        <begin position="128"/>
        <end position="144"/>
    </location>
</feature>
<dbReference type="InterPro" id="IPR000620">
    <property type="entry name" value="EamA_dom"/>
</dbReference>
<evidence type="ECO:0000256" key="8">
    <source>
        <dbReference type="SAM" id="Phobius"/>
    </source>
</evidence>
<feature type="transmembrane region" description="Helical" evidence="8">
    <location>
        <begin position="268"/>
        <end position="290"/>
    </location>
</feature>
<feature type="transmembrane region" description="Helical" evidence="8">
    <location>
        <begin position="36"/>
        <end position="56"/>
    </location>
</feature>
<evidence type="ECO:0000256" key="2">
    <source>
        <dbReference type="ARBA" id="ARBA00007362"/>
    </source>
</evidence>